<dbReference type="Gene3D" id="3.40.50.300">
    <property type="entry name" value="P-loop containing nucleotide triphosphate hydrolases"/>
    <property type="match status" value="1"/>
</dbReference>
<dbReference type="EMBL" id="JAQQLI010000001">
    <property type="protein sequence ID" value="MDC7784293.1"/>
    <property type="molecule type" value="Genomic_DNA"/>
</dbReference>
<reference evidence="1" key="1">
    <citation type="journal article" date="2023" name="Microbiol Resour">
        <title>Genome Sequences of Rhodoplanes serenus and Two Thermotolerant Strains, Rhodoplanes tepidamans and 'Rhodoplanes cryptolactis,' Further Refine the Genus.</title>
        <authorList>
            <person name="Rayyan A.A."/>
            <person name="Kyndt J.A."/>
        </authorList>
    </citation>
    <scope>NUCLEOTIDE SEQUENCE</scope>
    <source>
        <strain evidence="1">DSM 9987</strain>
    </source>
</reference>
<dbReference type="SUPFAM" id="SSF53795">
    <property type="entry name" value="PEP carboxykinase-like"/>
    <property type="match status" value="1"/>
</dbReference>
<proteinExistence type="predicted"/>
<protein>
    <recommendedName>
        <fullName evidence="3">Serine kinase</fullName>
    </recommendedName>
</protein>
<dbReference type="Proteomes" id="UP001165652">
    <property type="component" value="Unassembled WGS sequence"/>
</dbReference>
<evidence type="ECO:0000313" key="2">
    <source>
        <dbReference type="Proteomes" id="UP001165652"/>
    </source>
</evidence>
<comment type="caution">
    <text evidence="1">The sequence shown here is derived from an EMBL/GenBank/DDBJ whole genome shotgun (WGS) entry which is preliminary data.</text>
</comment>
<accession>A0ABT5J421</accession>
<keyword evidence="2" id="KW-1185">Reference proteome</keyword>
<gene>
    <name evidence="1" type="ORF">PQJ73_01230</name>
</gene>
<sequence length="341" mass="36205">MDLRDLVRDALAAVEDAAGRERRPLSAVAFGDLAVTLRVDGRGRIPALLDMIRVRLDAPPPDAAVIDVIGALDGFGALLPPPDRRAGTVLRANPDVYYLWRDEAGGYLTGIDRRTRRGLVWFTCPDRIASWHVARPLLHAVHGLALGGPWTPIHAAAVARGGRAVLICGMSGAGKTSMALACAAAGWDYLGDDAVMVRADPPRVAALYASARLRRDTFHLFPAAMEASRGISDDAGELKAEVDMSRLRPLAEPQAEIAAVVVPQPDGLPCGLAPLRPSDTLRRLMDATRQSILGDEPAVFAKLASLVAGVPCYALGRCRDPARLDATLAGLIEGEVPCRSA</sequence>
<name>A0ABT5J421_RHOTP</name>
<organism evidence="1 2">
    <name type="scientific">Rhodoplanes tepidamans</name>
    <name type="common">Rhodoplanes cryptolactis</name>
    <dbReference type="NCBI Taxonomy" id="200616"/>
    <lineage>
        <taxon>Bacteria</taxon>
        <taxon>Pseudomonadati</taxon>
        <taxon>Pseudomonadota</taxon>
        <taxon>Alphaproteobacteria</taxon>
        <taxon>Hyphomicrobiales</taxon>
        <taxon>Nitrobacteraceae</taxon>
        <taxon>Rhodoplanes</taxon>
    </lineage>
</organism>
<dbReference type="InterPro" id="IPR027417">
    <property type="entry name" value="P-loop_NTPase"/>
</dbReference>
<reference evidence="1" key="2">
    <citation type="submission" date="2023-02" db="EMBL/GenBank/DDBJ databases">
        <authorList>
            <person name="Rayyan A."/>
            <person name="Meyer T."/>
            <person name="Kyndt J.A."/>
        </authorList>
    </citation>
    <scope>NUCLEOTIDE SEQUENCE</scope>
    <source>
        <strain evidence="1">DSM 9987</strain>
    </source>
</reference>
<evidence type="ECO:0008006" key="3">
    <source>
        <dbReference type="Google" id="ProtNLM"/>
    </source>
</evidence>
<evidence type="ECO:0000313" key="1">
    <source>
        <dbReference type="EMBL" id="MDC7784293.1"/>
    </source>
</evidence>
<dbReference type="RefSeq" id="WP_272775137.1">
    <property type="nucleotide sequence ID" value="NZ_JAQQLI010000001.1"/>
</dbReference>